<dbReference type="InterPro" id="IPR000073">
    <property type="entry name" value="AB_hydrolase_1"/>
</dbReference>
<proteinExistence type="predicted"/>
<comment type="caution">
    <text evidence="2">The sequence shown here is derived from an EMBL/GenBank/DDBJ whole genome shotgun (WGS) entry which is preliminary data.</text>
</comment>
<dbReference type="Proteomes" id="UP000641932">
    <property type="component" value="Unassembled WGS sequence"/>
</dbReference>
<dbReference type="InterPro" id="IPR029058">
    <property type="entry name" value="AB_hydrolase_fold"/>
</dbReference>
<keyword evidence="3" id="KW-1185">Reference proteome</keyword>
<name>A0A917ZTM2_9ACTN</name>
<evidence type="ECO:0000259" key="1">
    <source>
        <dbReference type="Pfam" id="PF12697"/>
    </source>
</evidence>
<accession>A0A917ZTM2</accession>
<dbReference type="EMBL" id="BMMS01000015">
    <property type="protein sequence ID" value="GGO90936.1"/>
    <property type="molecule type" value="Genomic_DNA"/>
</dbReference>
<keyword evidence="2" id="KW-0378">Hydrolase</keyword>
<reference evidence="2" key="1">
    <citation type="journal article" date="2014" name="Int. J. Syst. Evol. Microbiol.">
        <title>Complete genome sequence of Corynebacterium casei LMG S-19264T (=DSM 44701T), isolated from a smear-ripened cheese.</title>
        <authorList>
            <consortium name="US DOE Joint Genome Institute (JGI-PGF)"/>
            <person name="Walter F."/>
            <person name="Albersmeier A."/>
            <person name="Kalinowski J."/>
            <person name="Ruckert C."/>
        </authorList>
    </citation>
    <scope>NUCLEOTIDE SEQUENCE</scope>
    <source>
        <strain evidence="2">CGMCC 4.7201</strain>
    </source>
</reference>
<dbReference type="AlphaFoldDB" id="A0A917ZTM2"/>
<sequence length="243" mass="25671">MEHRALVLRTRPAEVRAAVLVLHGGRADGLGVVKPWHPAAVRMRPFRRAIERAVQGRAVAVGEVRYRHRGWNGSRADAAQDAAAALEELEAALGPVPVVLVGHSMGGRAALRVAGHPAVDSVVALAPWCPEGEPVAHLAGRRVVVLHSDRDGVTDPEGSWEFALRARARGARVCRLVVAGSDHAMLRRAGDWHKATTRLVRGLLGLADLPQDVADALDEGDRGAGGLKLALGPAREPGPVPAP</sequence>
<gene>
    <name evidence="2" type="ORF">GCM10012280_37620</name>
</gene>
<feature type="domain" description="AB hydrolase-1" evidence="1">
    <location>
        <begin position="19"/>
        <end position="215"/>
    </location>
</feature>
<evidence type="ECO:0000313" key="2">
    <source>
        <dbReference type="EMBL" id="GGO90936.1"/>
    </source>
</evidence>
<dbReference type="Gene3D" id="3.40.50.1820">
    <property type="entry name" value="alpha/beta hydrolase"/>
    <property type="match status" value="1"/>
</dbReference>
<dbReference type="SUPFAM" id="SSF53474">
    <property type="entry name" value="alpha/beta-Hydrolases"/>
    <property type="match status" value="1"/>
</dbReference>
<protein>
    <submittedName>
        <fullName evidence="2">Alpha/beta hydrolase</fullName>
    </submittedName>
</protein>
<dbReference type="GO" id="GO:0016787">
    <property type="term" value="F:hydrolase activity"/>
    <property type="evidence" value="ECO:0007669"/>
    <property type="project" value="UniProtKB-KW"/>
</dbReference>
<reference evidence="2" key="2">
    <citation type="submission" date="2020-09" db="EMBL/GenBank/DDBJ databases">
        <authorList>
            <person name="Sun Q."/>
            <person name="Zhou Y."/>
        </authorList>
    </citation>
    <scope>NUCLEOTIDE SEQUENCE</scope>
    <source>
        <strain evidence="2">CGMCC 4.7201</strain>
    </source>
</reference>
<dbReference type="Pfam" id="PF12697">
    <property type="entry name" value="Abhydrolase_6"/>
    <property type="match status" value="1"/>
</dbReference>
<organism evidence="2 3">
    <name type="scientific">Wenjunlia tyrosinilytica</name>
    <dbReference type="NCBI Taxonomy" id="1544741"/>
    <lineage>
        <taxon>Bacteria</taxon>
        <taxon>Bacillati</taxon>
        <taxon>Actinomycetota</taxon>
        <taxon>Actinomycetes</taxon>
        <taxon>Kitasatosporales</taxon>
        <taxon>Streptomycetaceae</taxon>
        <taxon>Wenjunlia</taxon>
    </lineage>
</organism>
<evidence type="ECO:0000313" key="3">
    <source>
        <dbReference type="Proteomes" id="UP000641932"/>
    </source>
</evidence>